<comment type="caution">
    <text evidence="1">The sequence shown here is derived from an EMBL/GenBank/DDBJ whole genome shotgun (WGS) entry which is preliminary data.</text>
</comment>
<evidence type="ECO:0000313" key="1">
    <source>
        <dbReference type="EMBL" id="GAH81972.1"/>
    </source>
</evidence>
<gene>
    <name evidence="1" type="ORF">S03H2_68262</name>
</gene>
<protein>
    <submittedName>
        <fullName evidence="1">Uncharacterized protein</fullName>
    </submittedName>
</protein>
<sequence>DPDFLIQELHRRNADNSQTKEILERELQLCQARLKAIPEEQRRLVEGYRKGLYADFMMREDMELIQKEQGELEKRKAELERQLVQRFLTQNQEAHIRSLAEKISIGLNNLDFTGKQEMLRLLVEKVFYNGQSIEILTIIPLSEQLHPIHRGG</sequence>
<dbReference type="EMBL" id="BARU01044850">
    <property type="protein sequence ID" value="GAH81972.1"/>
    <property type="molecule type" value="Genomic_DNA"/>
</dbReference>
<reference evidence="1" key="1">
    <citation type="journal article" date="2014" name="Front. Microbiol.">
        <title>High frequency of phylogenetically diverse reductive dehalogenase-homologous genes in deep subseafloor sedimentary metagenomes.</title>
        <authorList>
            <person name="Kawai M."/>
            <person name="Futagami T."/>
            <person name="Toyoda A."/>
            <person name="Takaki Y."/>
            <person name="Nishi S."/>
            <person name="Hori S."/>
            <person name="Arai W."/>
            <person name="Tsubouchi T."/>
            <person name="Morono Y."/>
            <person name="Uchiyama I."/>
            <person name="Ito T."/>
            <person name="Fujiyama A."/>
            <person name="Inagaki F."/>
            <person name="Takami H."/>
        </authorList>
    </citation>
    <scope>NUCLEOTIDE SEQUENCE</scope>
    <source>
        <strain evidence="1">Expedition CK06-06</strain>
    </source>
</reference>
<accession>X1IJW7</accession>
<dbReference type="AlphaFoldDB" id="X1IJW7"/>
<name>X1IJW7_9ZZZZ</name>
<organism evidence="1">
    <name type="scientific">marine sediment metagenome</name>
    <dbReference type="NCBI Taxonomy" id="412755"/>
    <lineage>
        <taxon>unclassified sequences</taxon>
        <taxon>metagenomes</taxon>
        <taxon>ecological metagenomes</taxon>
    </lineage>
</organism>
<feature type="non-terminal residue" evidence="1">
    <location>
        <position position="1"/>
    </location>
</feature>
<proteinExistence type="predicted"/>